<dbReference type="InterPro" id="IPR055259">
    <property type="entry name" value="YkvP/CgeB_Glyco_trans-like"/>
</dbReference>
<dbReference type="STRING" id="1742973.COMA2_200078"/>
<dbReference type="AlphaFoldDB" id="A0A0S4LEW3"/>
<protein>
    <recommendedName>
        <fullName evidence="1">Spore protein YkvP/CgeB glycosyl transferase-like domain-containing protein</fullName>
    </recommendedName>
</protein>
<proteinExistence type="predicted"/>
<reference evidence="3" key="1">
    <citation type="submission" date="2015-10" db="EMBL/GenBank/DDBJ databases">
        <authorList>
            <person name="Luecker S."/>
            <person name="Luecker S."/>
        </authorList>
    </citation>
    <scope>NUCLEOTIDE SEQUENCE [LARGE SCALE GENOMIC DNA]</scope>
</reference>
<name>A0A0S4LEW3_9BACT</name>
<dbReference type="RefSeq" id="WP_175304534.1">
    <property type="nucleotide sequence ID" value="NZ_CZPZ01000013.1"/>
</dbReference>
<organism evidence="2 3">
    <name type="scientific">Candidatus Nitrospira nitrificans</name>
    <dbReference type="NCBI Taxonomy" id="1742973"/>
    <lineage>
        <taxon>Bacteria</taxon>
        <taxon>Pseudomonadati</taxon>
        <taxon>Nitrospirota</taxon>
        <taxon>Nitrospiria</taxon>
        <taxon>Nitrospirales</taxon>
        <taxon>Nitrospiraceae</taxon>
        <taxon>Nitrospira</taxon>
    </lineage>
</organism>
<sequence>MNILYSFTKEGEEARIWEREITAASHGDVRFITFNHRRYLDPQQYVRAQLLDNLYYARHPGLMGLYQDFTQCLEKHRIDAVIVDTISPYHPDFLMTLPVFKVLRTGDGPLSAYDRDFAYLHAYDHVLYHSRAYSRDLTMDQKLRYCGAKSIEFWPLWLFDEMYDSSKAEDELFAQKRDIDIVFVGALFPNKMPLIAQVKKAFGSRCKIFGLAGWKKNAYFNVMYGFPGWVRPIATQAYVPLYQRAKIGFNVHNRGKYTVGGFRLFELPANGVMQISDGDEYLKDFFDVGKEIEGYSGTDELIDKIRYYLTHEQERIHIARNGFRRVMQAHRLKTRLAQAADLIAARLAGIENPCRR</sequence>
<dbReference type="Pfam" id="PF13524">
    <property type="entry name" value="Glyco_trans_1_2"/>
    <property type="match status" value="1"/>
</dbReference>
<dbReference type="Proteomes" id="UP000198736">
    <property type="component" value="Unassembled WGS sequence"/>
</dbReference>
<accession>A0A0S4LEW3</accession>
<evidence type="ECO:0000259" key="1">
    <source>
        <dbReference type="Pfam" id="PF13524"/>
    </source>
</evidence>
<gene>
    <name evidence="2" type="ORF">COMA2_200078</name>
</gene>
<evidence type="ECO:0000313" key="3">
    <source>
        <dbReference type="Proteomes" id="UP000198736"/>
    </source>
</evidence>
<feature type="domain" description="Spore protein YkvP/CgeB glycosyl transferase-like" evidence="1">
    <location>
        <begin position="194"/>
        <end position="339"/>
    </location>
</feature>
<dbReference type="EMBL" id="CZPZ01000013">
    <property type="protein sequence ID" value="CUS36135.1"/>
    <property type="molecule type" value="Genomic_DNA"/>
</dbReference>
<evidence type="ECO:0000313" key="2">
    <source>
        <dbReference type="EMBL" id="CUS36135.1"/>
    </source>
</evidence>
<keyword evidence="3" id="KW-1185">Reference proteome</keyword>